<dbReference type="EMBL" id="JARBJD010000129">
    <property type="protein sequence ID" value="KAK2950816.1"/>
    <property type="molecule type" value="Genomic_DNA"/>
</dbReference>
<proteinExistence type="predicted"/>
<comment type="caution">
    <text evidence="2">The sequence shown here is derived from an EMBL/GenBank/DDBJ whole genome shotgun (WGS) entry which is preliminary data.</text>
</comment>
<feature type="region of interest" description="Disordered" evidence="1">
    <location>
        <begin position="1"/>
        <end position="72"/>
    </location>
</feature>
<gene>
    <name evidence="2" type="ORF">BLNAU_14234</name>
</gene>
<evidence type="ECO:0000313" key="3">
    <source>
        <dbReference type="Proteomes" id="UP001281761"/>
    </source>
</evidence>
<dbReference type="Proteomes" id="UP001281761">
    <property type="component" value="Unassembled WGS sequence"/>
</dbReference>
<reference evidence="2 3" key="1">
    <citation type="journal article" date="2022" name="bioRxiv">
        <title>Genomics of Preaxostyla Flagellates Illuminates Evolutionary Transitions and the Path Towards Mitochondrial Loss.</title>
        <authorList>
            <person name="Novak L.V.F."/>
            <person name="Treitli S.C."/>
            <person name="Pyrih J."/>
            <person name="Halakuc P."/>
            <person name="Pipaliya S.V."/>
            <person name="Vacek V."/>
            <person name="Brzon O."/>
            <person name="Soukal P."/>
            <person name="Eme L."/>
            <person name="Dacks J.B."/>
            <person name="Karnkowska A."/>
            <person name="Elias M."/>
            <person name="Hampl V."/>
        </authorList>
    </citation>
    <scope>NUCLEOTIDE SEQUENCE [LARGE SCALE GENOMIC DNA]</scope>
    <source>
        <strain evidence="2">NAU3</strain>
        <tissue evidence="2">Gut</tissue>
    </source>
</reference>
<evidence type="ECO:0000256" key="1">
    <source>
        <dbReference type="SAM" id="MobiDB-lite"/>
    </source>
</evidence>
<sequence length="116" mass="13381">MPSSTNRTQHTQLPNNQNPRLHILNHPSFHLTPNQPPKNQNPNELGSDRSSTDSSKESETRASPNATQHQSASLLVHHTLRLFSISRLDVLKQMDHDRRWKMLCYCCLWEGGIWKC</sequence>
<protein>
    <submittedName>
        <fullName evidence="2">Uncharacterized protein</fullName>
    </submittedName>
</protein>
<evidence type="ECO:0000313" key="2">
    <source>
        <dbReference type="EMBL" id="KAK2950816.1"/>
    </source>
</evidence>
<accession>A0ABQ9XKN4</accession>
<feature type="compositionally biased region" description="Polar residues" evidence="1">
    <location>
        <begin position="62"/>
        <end position="72"/>
    </location>
</feature>
<feature type="compositionally biased region" description="Basic and acidic residues" evidence="1">
    <location>
        <begin position="46"/>
        <end position="60"/>
    </location>
</feature>
<organism evidence="2 3">
    <name type="scientific">Blattamonas nauphoetae</name>
    <dbReference type="NCBI Taxonomy" id="2049346"/>
    <lineage>
        <taxon>Eukaryota</taxon>
        <taxon>Metamonada</taxon>
        <taxon>Preaxostyla</taxon>
        <taxon>Oxymonadida</taxon>
        <taxon>Blattamonas</taxon>
    </lineage>
</organism>
<feature type="compositionally biased region" description="Polar residues" evidence="1">
    <location>
        <begin position="1"/>
        <end position="19"/>
    </location>
</feature>
<name>A0ABQ9XKN4_9EUKA</name>
<keyword evidence="3" id="KW-1185">Reference proteome</keyword>